<dbReference type="InterPro" id="IPR001119">
    <property type="entry name" value="SLH_dom"/>
</dbReference>
<protein>
    <submittedName>
        <fullName evidence="3">Teichoic acid-binding N-acetylmuramoyl L-alalanine amidase</fullName>
    </submittedName>
</protein>
<comment type="caution">
    <text evidence="3">The sequence shown here is derived from an EMBL/GenBank/DDBJ whole genome shotgun (WGS) entry which is preliminary data.</text>
</comment>
<dbReference type="eggNOG" id="COG5632">
    <property type="taxonomic scope" value="Bacteria"/>
</dbReference>
<dbReference type="RefSeq" id="WP_010859312.1">
    <property type="nucleotide sequence ID" value="NZ_KB933398.1"/>
</dbReference>
<dbReference type="OrthoDB" id="9802228at2"/>
<gene>
    <name evidence="3" type="ORF">H131_11848</name>
</gene>
<feature type="domain" description="SLH" evidence="2">
    <location>
        <begin position="8"/>
        <end position="65"/>
    </location>
</feature>
<reference evidence="3 4" key="1">
    <citation type="submission" date="2013-04" db="EMBL/GenBank/DDBJ databases">
        <title>Draft genome of the heavy metal tolerant bacterium Lysinibacillus sphaericus strain OT4b.31.</title>
        <authorList>
            <person name="Pena-Montenegro T.D."/>
            <person name="Dussan J."/>
        </authorList>
    </citation>
    <scope>NUCLEOTIDE SEQUENCE [LARGE SCALE GENOMIC DNA]</scope>
    <source>
        <strain evidence="3 4">OT4b.31</strain>
    </source>
</reference>
<dbReference type="PROSITE" id="PS51272">
    <property type="entry name" value="SLH"/>
    <property type="match status" value="1"/>
</dbReference>
<evidence type="ECO:0000256" key="1">
    <source>
        <dbReference type="ARBA" id="ARBA00022729"/>
    </source>
</evidence>
<dbReference type="EMBL" id="AQPX01000018">
    <property type="protein sequence ID" value="EON72267.1"/>
    <property type="molecule type" value="Genomic_DNA"/>
</dbReference>
<keyword evidence="1" id="KW-0732">Signal</keyword>
<sequence>MKEQLKNKANIKSDKAVDATHKESWNWAISQEIIKGDGKSMNPSGVLTRQQMATMLKRYYEYIVK</sequence>
<organism evidence="3 4">
    <name type="scientific">Lysinibacillus sphaericus OT4b.31</name>
    <dbReference type="NCBI Taxonomy" id="1285586"/>
    <lineage>
        <taxon>Bacteria</taxon>
        <taxon>Bacillati</taxon>
        <taxon>Bacillota</taxon>
        <taxon>Bacilli</taxon>
        <taxon>Bacillales</taxon>
        <taxon>Bacillaceae</taxon>
        <taxon>Lysinibacillus</taxon>
    </lineage>
</organism>
<proteinExistence type="predicted"/>
<accession>R7ZDQ3</accession>
<dbReference type="PATRIC" id="fig|1285586.5.peg.2409"/>
<evidence type="ECO:0000313" key="4">
    <source>
        <dbReference type="Proteomes" id="UP000013911"/>
    </source>
</evidence>
<dbReference type="HOGENOM" id="CLU_2844648_0_0_9"/>
<name>R7ZDQ3_LYSSH</name>
<evidence type="ECO:0000259" key="2">
    <source>
        <dbReference type="PROSITE" id="PS51272"/>
    </source>
</evidence>
<dbReference type="AlphaFoldDB" id="R7ZDQ3"/>
<dbReference type="Proteomes" id="UP000013911">
    <property type="component" value="Unassembled WGS sequence"/>
</dbReference>
<evidence type="ECO:0000313" key="3">
    <source>
        <dbReference type="EMBL" id="EON72267.1"/>
    </source>
</evidence>
<dbReference type="Pfam" id="PF00395">
    <property type="entry name" value="SLH"/>
    <property type="match status" value="1"/>
</dbReference>